<sequence length="78" mass="8475">MIDAAFTAESKAQTGDQTLPVSLLGNLLGTPVEDRAQIIIAMLDKYCKSFAEVPEEDESVSRPRSKKAGVDLSQSEIY</sequence>
<reference evidence="3" key="1">
    <citation type="journal article" date="2019" name="Environ. Microbiol.">
        <title>Fungal ecological strategies reflected in gene transcription - a case study of two litter decomposers.</title>
        <authorList>
            <person name="Barbi F."/>
            <person name="Kohler A."/>
            <person name="Barry K."/>
            <person name="Baskaran P."/>
            <person name="Daum C."/>
            <person name="Fauchery L."/>
            <person name="Ihrmark K."/>
            <person name="Kuo A."/>
            <person name="LaButti K."/>
            <person name="Lipzen A."/>
            <person name="Morin E."/>
            <person name="Grigoriev I.V."/>
            <person name="Henrissat B."/>
            <person name="Lindahl B."/>
            <person name="Martin F."/>
        </authorList>
    </citation>
    <scope>NUCLEOTIDE SEQUENCE</scope>
    <source>
        <strain evidence="3">JB14</strain>
    </source>
</reference>
<dbReference type="AlphaFoldDB" id="A0A6A4GTJ8"/>
<accession>A0A6A4GTJ8</accession>
<dbReference type="OrthoDB" id="31183at2759"/>
<dbReference type="EMBL" id="ML770447">
    <property type="protein sequence ID" value="KAE9383478.1"/>
    <property type="molecule type" value="Genomic_DNA"/>
</dbReference>
<name>A0A6A4GTJ8_9AGAR</name>
<keyword evidence="4" id="KW-1185">Reference proteome</keyword>
<dbReference type="Proteomes" id="UP000799118">
    <property type="component" value="Unassembled WGS sequence"/>
</dbReference>
<proteinExistence type="predicted"/>
<organism evidence="3 4">
    <name type="scientific">Gymnopus androsaceus JB14</name>
    <dbReference type="NCBI Taxonomy" id="1447944"/>
    <lineage>
        <taxon>Eukaryota</taxon>
        <taxon>Fungi</taxon>
        <taxon>Dikarya</taxon>
        <taxon>Basidiomycota</taxon>
        <taxon>Agaricomycotina</taxon>
        <taxon>Agaricomycetes</taxon>
        <taxon>Agaricomycetidae</taxon>
        <taxon>Agaricales</taxon>
        <taxon>Marasmiineae</taxon>
        <taxon>Omphalotaceae</taxon>
        <taxon>Gymnopus</taxon>
    </lineage>
</organism>
<dbReference type="EMBL" id="ML769741">
    <property type="protein sequence ID" value="KAE9388485.1"/>
    <property type="molecule type" value="Genomic_DNA"/>
</dbReference>
<evidence type="ECO:0000313" key="3">
    <source>
        <dbReference type="EMBL" id="KAE9388485.1"/>
    </source>
</evidence>
<evidence type="ECO:0000256" key="1">
    <source>
        <dbReference type="SAM" id="MobiDB-lite"/>
    </source>
</evidence>
<gene>
    <name evidence="3" type="ORF">BT96DRAFT_431697</name>
    <name evidence="2" type="ORF">BT96DRAFT_45704</name>
</gene>
<protein>
    <submittedName>
        <fullName evidence="3">Uncharacterized protein</fullName>
    </submittedName>
</protein>
<evidence type="ECO:0000313" key="4">
    <source>
        <dbReference type="Proteomes" id="UP000799118"/>
    </source>
</evidence>
<evidence type="ECO:0000313" key="2">
    <source>
        <dbReference type="EMBL" id="KAE9383478.1"/>
    </source>
</evidence>
<feature type="region of interest" description="Disordered" evidence="1">
    <location>
        <begin position="53"/>
        <end position="78"/>
    </location>
</feature>